<dbReference type="Pfam" id="PF00001">
    <property type="entry name" value="7tm_1"/>
    <property type="match status" value="1"/>
</dbReference>
<feature type="compositionally biased region" description="Polar residues" evidence="13">
    <location>
        <begin position="102"/>
        <end position="116"/>
    </location>
</feature>
<keyword evidence="4 14" id="KW-1133">Transmembrane helix</keyword>
<dbReference type="InterPro" id="IPR017452">
    <property type="entry name" value="GPCR_Rhodpsn_7TM"/>
</dbReference>
<keyword evidence="7 14" id="KW-0472">Membrane</keyword>
<keyword evidence="10 12" id="KW-0807">Transducer</keyword>
<dbReference type="GO" id="GO:0008502">
    <property type="term" value="F:melatonin receptor activity"/>
    <property type="evidence" value="ECO:0007669"/>
    <property type="project" value="InterPro"/>
</dbReference>
<evidence type="ECO:0000256" key="12">
    <source>
        <dbReference type="RuleBase" id="RU000688"/>
    </source>
</evidence>
<evidence type="ECO:0000256" key="10">
    <source>
        <dbReference type="ARBA" id="ARBA00023224"/>
    </source>
</evidence>
<proteinExistence type="inferred from homology"/>
<dbReference type="PROSITE" id="PS50262">
    <property type="entry name" value="G_PROTEIN_RECEP_F1_2"/>
    <property type="match status" value="1"/>
</dbReference>
<dbReference type="GO" id="GO:0005886">
    <property type="term" value="C:plasma membrane"/>
    <property type="evidence" value="ECO:0007669"/>
    <property type="project" value="UniProtKB-SubCell"/>
</dbReference>
<comment type="caution">
    <text evidence="16">The sequence shown here is derived from an EMBL/GenBank/DDBJ whole genome shotgun (WGS) entry which is preliminary data.</text>
</comment>
<dbReference type="PRINTS" id="PR00237">
    <property type="entry name" value="GPCRRHODOPSN"/>
</dbReference>
<accession>A0A315V5U3</accession>
<feature type="region of interest" description="Disordered" evidence="13">
    <location>
        <begin position="101"/>
        <end position="121"/>
    </location>
</feature>
<feature type="transmembrane region" description="Helical" evidence="14">
    <location>
        <begin position="359"/>
        <end position="382"/>
    </location>
</feature>
<evidence type="ECO:0000256" key="2">
    <source>
        <dbReference type="ARBA" id="ARBA00022475"/>
    </source>
</evidence>
<evidence type="ECO:0000256" key="13">
    <source>
        <dbReference type="SAM" id="MobiDB-lite"/>
    </source>
</evidence>
<feature type="region of interest" description="Disordered" evidence="13">
    <location>
        <begin position="31"/>
        <end position="57"/>
    </location>
</feature>
<organism evidence="16 17">
    <name type="scientific">Gambusia affinis</name>
    <name type="common">Western mosquitofish</name>
    <name type="synonym">Heterandria affinis</name>
    <dbReference type="NCBI Taxonomy" id="33528"/>
    <lineage>
        <taxon>Eukaryota</taxon>
        <taxon>Metazoa</taxon>
        <taxon>Chordata</taxon>
        <taxon>Craniata</taxon>
        <taxon>Vertebrata</taxon>
        <taxon>Euteleostomi</taxon>
        <taxon>Actinopterygii</taxon>
        <taxon>Neopterygii</taxon>
        <taxon>Teleostei</taxon>
        <taxon>Neoteleostei</taxon>
        <taxon>Acanthomorphata</taxon>
        <taxon>Ovalentaria</taxon>
        <taxon>Atherinomorphae</taxon>
        <taxon>Cyprinodontiformes</taxon>
        <taxon>Poeciliidae</taxon>
        <taxon>Poeciliinae</taxon>
        <taxon>Gambusia</taxon>
    </lineage>
</organism>
<protein>
    <recommendedName>
        <fullName evidence="15">G-protein coupled receptors family 1 profile domain-containing protein</fullName>
    </recommendedName>
</protein>
<comment type="subcellular location">
    <subcellularLocation>
        <location evidence="1">Cell membrane</location>
        <topology evidence="1">Multi-pass membrane protein</topology>
    </subcellularLocation>
</comment>
<comment type="similarity">
    <text evidence="12">Belongs to the G-protein coupled receptor 1 family.</text>
</comment>
<evidence type="ECO:0000313" key="17">
    <source>
        <dbReference type="Proteomes" id="UP000250572"/>
    </source>
</evidence>
<name>A0A315V5U3_GAMAF</name>
<feature type="domain" description="G-protein coupled receptors family 1 profile" evidence="15">
    <location>
        <begin position="82"/>
        <end position="379"/>
    </location>
</feature>
<evidence type="ECO:0000256" key="8">
    <source>
        <dbReference type="ARBA" id="ARBA00023157"/>
    </source>
</evidence>
<evidence type="ECO:0000256" key="11">
    <source>
        <dbReference type="ARBA" id="ARBA00024876"/>
    </source>
</evidence>
<comment type="function">
    <text evidence="11">High affinity receptor for melatonin. The activity of this receptor is mediated by pertussis toxin sensitive G proteins that inhibits adenylate cyclase activity.</text>
</comment>
<evidence type="ECO:0000256" key="6">
    <source>
        <dbReference type="ARBA" id="ARBA00023108"/>
    </source>
</evidence>
<keyword evidence="3 12" id="KW-0812">Transmembrane</keyword>
<evidence type="ECO:0000256" key="7">
    <source>
        <dbReference type="ARBA" id="ARBA00023136"/>
    </source>
</evidence>
<evidence type="ECO:0000256" key="4">
    <source>
        <dbReference type="ARBA" id="ARBA00022989"/>
    </source>
</evidence>
<sequence>MLNGPTFRRYDPMRLVDPRHLPQLMSLEDHEPTMAGGTLEPRNSTAVAGEEGAPGQQQHSFPWVATVLAGVLITTIVVDVIGNLLVIVSVFRNRKLRKAGIQQHQKQPSELPTRSKTPAVPHSHYRENELKHSLCRETHISKQPLSGNAFVVSLAFADLVVAIYPYPLVLTAIFHNGWIAGYIHCQISGFLMGLSVIGSIFNITAIAINRYCYICHNLKYDKVFSSSNTMCYVMLVWTLTILAIVPNWFVESLQYDPRVYSCTFAQSVSSLYTITVVVVHFILPMSIVTYCYLRIWILVIQVRRRVKPDSRPKIKPHDLRNFLTMFVVFVLFAVCWAPLNLIGLVVALDSRLSRAIPEWLFTASYFMAYFNSCLNAVIYGVLNHNFRKEYKRIVLIIFKFDIRT</sequence>
<keyword evidence="9 12" id="KW-0675">Receptor</keyword>
<dbReference type="AlphaFoldDB" id="A0A315V5U3"/>
<keyword evidence="8" id="KW-1015">Disulfide bond</keyword>
<dbReference type="EMBL" id="NHOQ01002284">
    <property type="protein sequence ID" value="PWA18642.1"/>
    <property type="molecule type" value="Genomic_DNA"/>
</dbReference>
<evidence type="ECO:0000313" key="16">
    <source>
        <dbReference type="EMBL" id="PWA18642.1"/>
    </source>
</evidence>
<dbReference type="PRINTS" id="PR00857">
    <property type="entry name" value="MELATONINR"/>
</dbReference>
<dbReference type="SUPFAM" id="SSF81321">
    <property type="entry name" value="Family A G protein-coupled receptor-like"/>
    <property type="match status" value="1"/>
</dbReference>
<evidence type="ECO:0000256" key="9">
    <source>
        <dbReference type="ARBA" id="ARBA00023170"/>
    </source>
</evidence>
<keyword evidence="6" id="KW-0090">Biological rhythms</keyword>
<dbReference type="PROSITE" id="PS00237">
    <property type="entry name" value="G_PROTEIN_RECEP_F1_1"/>
    <property type="match status" value="1"/>
</dbReference>
<dbReference type="GO" id="GO:0048511">
    <property type="term" value="P:rhythmic process"/>
    <property type="evidence" value="ECO:0007669"/>
    <property type="project" value="UniProtKB-KW"/>
</dbReference>
<dbReference type="STRING" id="33528.ENSGAFP00000029123"/>
<evidence type="ECO:0000256" key="1">
    <source>
        <dbReference type="ARBA" id="ARBA00004651"/>
    </source>
</evidence>
<feature type="transmembrane region" description="Helical" evidence="14">
    <location>
        <begin position="270"/>
        <end position="300"/>
    </location>
</feature>
<dbReference type="InterPro" id="IPR000276">
    <property type="entry name" value="GPCR_Rhodpsn"/>
</dbReference>
<reference evidence="16 17" key="1">
    <citation type="journal article" date="2018" name="G3 (Bethesda)">
        <title>A High-Quality Reference Genome for the Invasive Mosquitofish Gambusia affinis Using a Chicago Library.</title>
        <authorList>
            <person name="Hoffberg S.L."/>
            <person name="Troendle N.J."/>
            <person name="Glenn T.C."/>
            <person name="Mahmud O."/>
            <person name="Louha S."/>
            <person name="Chalopin D."/>
            <person name="Bennetzen J.L."/>
            <person name="Mauricio R."/>
        </authorList>
    </citation>
    <scope>NUCLEOTIDE SEQUENCE [LARGE SCALE GENOMIC DNA]</scope>
    <source>
        <strain evidence="16">NE01/NJP1002.9</strain>
        <tissue evidence="16">Muscle</tissue>
    </source>
</reference>
<feature type="transmembrane region" description="Helical" evidence="14">
    <location>
        <begin position="63"/>
        <end position="91"/>
    </location>
</feature>
<dbReference type="Proteomes" id="UP000250572">
    <property type="component" value="Unassembled WGS sequence"/>
</dbReference>
<dbReference type="InterPro" id="IPR000025">
    <property type="entry name" value="Melatonin_rcpt"/>
</dbReference>
<keyword evidence="5 12" id="KW-0297">G-protein coupled receptor</keyword>
<feature type="transmembrane region" description="Helical" evidence="14">
    <location>
        <begin position="321"/>
        <end position="347"/>
    </location>
</feature>
<dbReference type="FunFam" id="1.20.1070.10:FF:000056">
    <property type="entry name" value="Melatonin receptor type 1A"/>
    <property type="match status" value="1"/>
</dbReference>
<gene>
    <name evidence="16" type="ORF">CCH79_00005610</name>
</gene>
<evidence type="ECO:0000256" key="14">
    <source>
        <dbReference type="SAM" id="Phobius"/>
    </source>
</evidence>
<dbReference type="PANTHER" id="PTHR24228">
    <property type="entry name" value="B2 BRADYKININ RECEPTOR/ANGIOTENSIN II RECEPTOR"/>
    <property type="match status" value="1"/>
</dbReference>
<evidence type="ECO:0000256" key="3">
    <source>
        <dbReference type="ARBA" id="ARBA00022692"/>
    </source>
</evidence>
<feature type="transmembrane region" description="Helical" evidence="14">
    <location>
        <begin position="229"/>
        <end position="250"/>
    </location>
</feature>
<evidence type="ECO:0000256" key="5">
    <source>
        <dbReference type="ARBA" id="ARBA00023040"/>
    </source>
</evidence>
<dbReference type="PANTHER" id="PTHR24228:SF49">
    <property type="entry name" value="MELATONIN RECEPTOR TYPE 1A-LIKE"/>
    <property type="match status" value="1"/>
</dbReference>
<feature type="transmembrane region" description="Helical" evidence="14">
    <location>
        <begin position="149"/>
        <end position="167"/>
    </location>
</feature>
<feature type="transmembrane region" description="Helical" evidence="14">
    <location>
        <begin position="187"/>
        <end position="208"/>
    </location>
</feature>
<evidence type="ECO:0000259" key="15">
    <source>
        <dbReference type="PROSITE" id="PS50262"/>
    </source>
</evidence>
<keyword evidence="17" id="KW-1185">Reference proteome</keyword>
<keyword evidence="2" id="KW-1003">Cell membrane</keyword>
<dbReference type="Gene3D" id="1.20.1070.10">
    <property type="entry name" value="Rhodopsin 7-helix transmembrane proteins"/>
    <property type="match status" value="1"/>
</dbReference>